<evidence type="ECO:0000256" key="5">
    <source>
        <dbReference type="PROSITE-ProRule" id="PRU01016"/>
    </source>
</evidence>
<dbReference type="Gene3D" id="3.90.120.10">
    <property type="entry name" value="DNA Methylase, subunit A, domain 2"/>
    <property type="match status" value="1"/>
</dbReference>
<dbReference type="Gene3D" id="3.40.50.150">
    <property type="entry name" value="Vaccinia Virus protein VP39"/>
    <property type="match status" value="1"/>
</dbReference>
<evidence type="ECO:0000313" key="8">
    <source>
        <dbReference type="Proteomes" id="UP000029964"/>
    </source>
</evidence>
<comment type="similarity">
    <text evidence="5">Belongs to the class I-like SAM-binding methyltransferase superfamily. C5-methyltransferase family.</text>
</comment>
<dbReference type="STRING" id="857340.A0A086T1U1"/>
<dbReference type="InterPro" id="IPR001525">
    <property type="entry name" value="C5_MeTfrase"/>
</dbReference>
<evidence type="ECO:0000256" key="4">
    <source>
        <dbReference type="ARBA" id="ARBA00022691"/>
    </source>
</evidence>
<name>A0A086T1U1_HAPC1</name>
<evidence type="ECO:0000256" key="3">
    <source>
        <dbReference type="ARBA" id="ARBA00022679"/>
    </source>
</evidence>
<dbReference type="SUPFAM" id="SSF53335">
    <property type="entry name" value="S-adenosyl-L-methionine-dependent methyltransferases"/>
    <property type="match status" value="1"/>
</dbReference>
<evidence type="ECO:0000256" key="1">
    <source>
        <dbReference type="ARBA" id="ARBA00011975"/>
    </source>
</evidence>
<dbReference type="HOGENOM" id="CLU_012943_2_2_1"/>
<dbReference type="GO" id="GO:0003677">
    <property type="term" value="F:DNA binding"/>
    <property type="evidence" value="ECO:0007669"/>
    <property type="project" value="TreeGrafter"/>
</dbReference>
<keyword evidence="8" id="KW-1185">Reference proteome</keyword>
<dbReference type="PANTHER" id="PTHR10629">
    <property type="entry name" value="CYTOSINE-SPECIFIC METHYLTRANSFERASE"/>
    <property type="match status" value="1"/>
</dbReference>
<dbReference type="REBASE" id="96894">
    <property type="entry name" value="M.Ach11550ORF59360P"/>
</dbReference>
<proteinExistence type="inferred from homology"/>
<dbReference type="InterPro" id="IPR050390">
    <property type="entry name" value="C5-Methyltransferase"/>
</dbReference>
<feature type="compositionally biased region" description="Low complexity" evidence="6">
    <location>
        <begin position="681"/>
        <end position="695"/>
    </location>
</feature>
<feature type="active site" evidence="5">
    <location>
        <position position="425"/>
    </location>
</feature>
<feature type="compositionally biased region" description="Polar residues" evidence="6">
    <location>
        <begin position="317"/>
        <end position="327"/>
    </location>
</feature>
<dbReference type="Pfam" id="PF00145">
    <property type="entry name" value="DNA_methylase"/>
    <property type="match status" value="2"/>
</dbReference>
<keyword evidence="3 5" id="KW-0808">Transferase</keyword>
<keyword evidence="2 5" id="KW-0489">Methyltransferase</keyword>
<dbReference type="EC" id="2.1.1.37" evidence="1"/>
<dbReference type="EMBL" id="JPKY01000072">
    <property type="protein sequence ID" value="KFH43323.1"/>
    <property type="molecule type" value="Genomic_DNA"/>
</dbReference>
<feature type="region of interest" description="Disordered" evidence="6">
    <location>
        <begin position="678"/>
        <end position="698"/>
    </location>
</feature>
<dbReference type="OrthoDB" id="414133at2759"/>
<evidence type="ECO:0000313" key="7">
    <source>
        <dbReference type="EMBL" id="KFH43323.1"/>
    </source>
</evidence>
<dbReference type="PRINTS" id="PR00105">
    <property type="entry name" value="C5METTRFRASE"/>
</dbReference>
<dbReference type="InterPro" id="IPR029063">
    <property type="entry name" value="SAM-dependent_MTases_sf"/>
</dbReference>
<dbReference type="GO" id="GO:0005634">
    <property type="term" value="C:nucleus"/>
    <property type="evidence" value="ECO:0007669"/>
    <property type="project" value="TreeGrafter"/>
</dbReference>
<comment type="caution">
    <text evidence="7">The sequence shown here is derived from an EMBL/GenBank/DDBJ whole genome shotgun (WGS) entry which is preliminary data.</text>
</comment>
<dbReference type="PANTHER" id="PTHR10629:SF52">
    <property type="entry name" value="DNA (CYTOSINE-5)-METHYLTRANSFERASE 1"/>
    <property type="match status" value="1"/>
</dbReference>
<dbReference type="Proteomes" id="UP000029964">
    <property type="component" value="Unassembled WGS sequence"/>
</dbReference>
<feature type="region of interest" description="Disordered" evidence="6">
    <location>
        <begin position="307"/>
        <end position="346"/>
    </location>
</feature>
<gene>
    <name evidence="7" type="ORF">ACRE_059360</name>
</gene>
<evidence type="ECO:0000256" key="2">
    <source>
        <dbReference type="ARBA" id="ARBA00022603"/>
    </source>
</evidence>
<evidence type="ECO:0000256" key="6">
    <source>
        <dbReference type="SAM" id="MobiDB-lite"/>
    </source>
</evidence>
<dbReference type="GO" id="GO:0044027">
    <property type="term" value="P:negative regulation of gene expression via chromosomal CpG island methylation"/>
    <property type="evidence" value="ECO:0007669"/>
    <property type="project" value="TreeGrafter"/>
</dbReference>
<dbReference type="GO" id="GO:0003886">
    <property type="term" value="F:DNA (cytosine-5-)-methyltransferase activity"/>
    <property type="evidence" value="ECO:0007669"/>
    <property type="project" value="UniProtKB-EC"/>
</dbReference>
<sequence length="729" mass="81802">MPKPTKTVFRLKPDDDDGVEIITERTKAERNDRCRSSSTCTLGRDGGDDDYDRALEDVPAFEDLTTLEDLTPFEDLTVVEDLTPFEDLTVVEDLTGEENITVDEAVDLTIDDSISHQILRPGEYALTSWRVGDGDIIRPDECVEVKNIKLGPRSVHFVIVKVIAAARSGQVTARGIPLIRTRGLDGKLQKKRNEVCRILHIEKGDDTETPLLVDVTTNFLVKKRTLIITNARYPEHSCLNFGSLTGKERARAEEAHGTLVCRWSLKIISVTQGNKAKPVEEALERIPASEVRELQYRKDDEFLSQEWRGGRIPGGSWSATDKAQSPTIDLESDKSQPKAQARPRYRQEGQKYTLFDSFSGAGGVSRGAQMAGFKVTRAVDKAAEVWPTYKANFPDTKLFKGSVDEFIKQHKRHIRADVLHLSPPCQYFSPAHTHSGANDAENIAALFSGNALIKKVRPRLITVEQTFGIMHERHREYLNTFISDFTQHEYSIRWKIERLCTWGSAQDRKRLIMIAAAPGESLPPFPRATHAEGGAGRLKPYVTIRHALSGIRRSDALHNLDDVKRHHPRKPPYSPDRLSGTLTTGGSGMWYPDGSRGFTLRELACLQGFPRRHIFKGTKTSIKMQIGNAFPSTTVRVLYKHLEKWLLHQDGMLPYQQPLDSDVVMLDTPADVIIVDDSDESSVQRNSSSDRNSNSPGMTEFVEIYDAMEIEDGRGARRCTNGQVMIDLT</sequence>
<dbReference type="GO" id="GO:0032259">
    <property type="term" value="P:methylation"/>
    <property type="evidence" value="ECO:0007669"/>
    <property type="project" value="UniProtKB-KW"/>
</dbReference>
<keyword evidence="4 5" id="KW-0949">S-adenosyl-L-methionine</keyword>
<dbReference type="PROSITE" id="PS51679">
    <property type="entry name" value="SAM_MT_C5"/>
    <property type="match status" value="1"/>
</dbReference>
<organism evidence="7 8">
    <name type="scientific">Hapsidospora chrysogenum (strain ATCC 11550 / CBS 779.69 / DSM 880 / IAM 14645 / JCM 23072 / IMI 49137)</name>
    <name type="common">Acremonium chrysogenum</name>
    <dbReference type="NCBI Taxonomy" id="857340"/>
    <lineage>
        <taxon>Eukaryota</taxon>
        <taxon>Fungi</taxon>
        <taxon>Dikarya</taxon>
        <taxon>Ascomycota</taxon>
        <taxon>Pezizomycotina</taxon>
        <taxon>Sordariomycetes</taxon>
        <taxon>Hypocreomycetidae</taxon>
        <taxon>Hypocreales</taxon>
        <taxon>Bionectriaceae</taxon>
        <taxon>Hapsidospora</taxon>
    </lineage>
</organism>
<accession>A0A086T1U1</accession>
<reference evidence="8" key="1">
    <citation type="journal article" date="2014" name="Genome Announc.">
        <title>Genome sequence and annotation of Acremonium chrysogenum, producer of the beta-lactam antibiotic cephalosporin C.</title>
        <authorList>
            <person name="Terfehr D."/>
            <person name="Dahlmann T.A."/>
            <person name="Specht T."/>
            <person name="Zadra I."/>
            <person name="Kuernsteiner H."/>
            <person name="Kueck U."/>
        </authorList>
    </citation>
    <scope>NUCLEOTIDE SEQUENCE [LARGE SCALE GENOMIC DNA]</scope>
    <source>
        <strain evidence="8">ATCC 11550 / CBS 779.69 / DSM 880 / IAM 14645 / JCM 23072 / IMI 49137</strain>
    </source>
</reference>
<protein>
    <recommendedName>
        <fullName evidence="1">DNA (cytosine-5-)-methyltransferase</fullName>
        <ecNumber evidence="1">2.1.1.37</ecNumber>
    </recommendedName>
</protein>
<dbReference type="AlphaFoldDB" id="A0A086T1U1"/>